<dbReference type="PANTHER" id="PTHR28630:SF3">
    <property type="entry name" value="PEROXIREDOXIN-LIKE 2C"/>
    <property type="match status" value="1"/>
</dbReference>
<feature type="compositionally biased region" description="Polar residues" evidence="1">
    <location>
        <begin position="217"/>
        <end position="242"/>
    </location>
</feature>
<accession>A0AAD8PL03</accession>
<dbReference type="EMBL" id="JAHLJV010000149">
    <property type="protein sequence ID" value="KAK1566276.1"/>
    <property type="molecule type" value="Genomic_DNA"/>
</dbReference>
<dbReference type="CDD" id="cd02970">
    <property type="entry name" value="PRX_like2"/>
    <property type="match status" value="1"/>
</dbReference>
<dbReference type="Proteomes" id="UP001230504">
    <property type="component" value="Unassembled WGS sequence"/>
</dbReference>
<comment type="caution">
    <text evidence="2">The sequence shown here is derived from an EMBL/GenBank/DDBJ whole genome shotgun (WGS) entry which is preliminary data.</text>
</comment>
<dbReference type="FunFam" id="3.40.30.10:FF:000404">
    <property type="entry name" value="WGS project CABT00000000 data, contig 2.14"/>
    <property type="match status" value="1"/>
</dbReference>
<evidence type="ECO:0000313" key="2">
    <source>
        <dbReference type="EMBL" id="KAK1566276.1"/>
    </source>
</evidence>
<dbReference type="RefSeq" id="XP_060407462.1">
    <property type="nucleotide sequence ID" value="XM_060560444.1"/>
</dbReference>
<dbReference type="SUPFAM" id="SSF52833">
    <property type="entry name" value="Thioredoxin-like"/>
    <property type="match status" value="1"/>
</dbReference>
<proteinExistence type="predicted"/>
<dbReference type="PANTHER" id="PTHR28630">
    <property type="match status" value="1"/>
</dbReference>
<dbReference type="AlphaFoldDB" id="A0AAD8PL03"/>
<organism evidence="2 3">
    <name type="scientific">Colletotrichum navitas</name>
    <dbReference type="NCBI Taxonomy" id="681940"/>
    <lineage>
        <taxon>Eukaryota</taxon>
        <taxon>Fungi</taxon>
        <taxon>Dikarya</taxon>
        <taxon>Ascomycota</taxon>
        <taxon>Pezizomycotina</taxon>
        <taxon>Sordariomycetes</taxon>
        <taxon>Hypocreomycetidae</taxon>
        <taxon>Glomerellales</taxon>
        <taxon>Glomerellaceae</taxon>
        <taxon>Colletotrichum</taxon>
        <taxon>Colletotrichum graminicola species complex</taxon>
    </lineage>
</organism>
<evidence type="ECO:0000256" key="1">
    <source>
        <dbReference type="SAM" id="MobiDB-lite"/>
    </source>
</evidence>
<dbReference type="GeneID" id="85444684"/>
<keyword evidence="3" id="KW-1185">Reference proteome</keyword>
<feature type="compositionally biased region" description="Basic and acidic residues" evidence="1">
    <location>
        <begin position="245"/>
        <end position="261"/>
    </location>
</feature>
<feature type="region of interest" description="Disordered" evidence="1">
    <location>
        <begin position="511"/>
        <end position="537"/>
    </location>
</feature>
<feature type="region of interest" description="Disordered" evidence="1">
    <location>
        <begin position="86"/>
        <end position="274"/>
    </location>
</feature>
<dbReference type="Pfam" id="PF13911">
    <property type="entry name" value="AhpC-TSA_2"/>
    <property type="match status" value="1"/>
</dbReference>
<dbReference type="InterPro" id="IPR032801">
    <property type="entry name" value="PXL2A/B/C"/>
</dbReference>
<sequence>MGLYGYWAGIRGLVEFTIDSSFVHSREMKLSKTDPEASMVFGRAVDELWKPKKPTTPEKPSARPTFNHLEDWYCTNTSAVGSWWRSPLDHESQTTPRNPSLPTARVRDVKGPEPSLKTHPNCNVMAAAVPSAPPTEATTAHPDHAPTNGHAKPATDSTETTDPTAAAAVNTPPEPKDEDKANSAPLSNGHDAPDGELKPDLPLRPSSIDAKEGVNPTDLSAQPPKTATTTCTRSPRASTTQRAGDGARDTSIEIDNTKPADFEGEIQTNNDLPTPETLKKIENYVVLDRHGKSHLFKSLYTGRNVARRVLVIFVRHFFCGNCQDFLRTLSESITPDALLSLPMSTFIAVVGCGNPGLIDMYLQETGCPFPVYTDPTRRLFDTLGMTRTLALGTRPAYMRKSLFKSAAESVLQGLKQVKAGLATKSGDHRQVGGEFLFEPVELGTEVSTPYAERQLEEAMTSKKNSIDNNREGIDGECDDDFEPEQKKVTWCHRMRSTRDHAEIPELMEVLGLSGTGKPPRTRTRGGPRLCRRERAPA</sequence>
<gene>
    <name evidence="2" type="ORF">LY79DRAFT_584886</name>
</gene>
<protein>
    <submittedName>
        <fullName evidence="2">AhpC/TSA antioxidant enzyme-domain-containing protein</fullName>
    </submittedName>
</protein>
<reference evidence="2" key="1">
    <citation type="submission" date="2021-06" db="EMBL/GenBank/DDBJ databases">
        <title>Comparative genomics, transcriptomics and evolutionary studies reveal genomic signatures of adaptation to plant cell wall in hemibiotrophic fungi.</title>
        <authorList>
            <consortium name="DOE Joint Genome Institute"/>
            <person name="Baroncelli R."/>
            <person name="Diaz J.F."/>
            <person name="Benocci T."/>
            <person name="Peng M."/>
            <person name="Battaglia E."/>
            <person name="Haridas S."/>
            <person name="Andreopoulos W."/>
            <person name="Labutti K."/>
            <person name="Pangilinan J."/>
            <person name="Floch G.L."/>
            <person name="Makela M.R."/>
            <person name="Henrissat B."/>
            <person name="Grigoriev I.V."/>
            <person name="Crouch J.A."/>
            <person name="De Vries R.P."/>
            <person name="Sukno S.A."/>
            <person name="Thon M.R."/>
        </authorList>
    </citation>
    <scope>NUCLEOTIDE SEQUENCE</scope>
    <source>
        <strain evidence="2">CBS 125086</strain>
    </source>
</reference>
<evidence type="ECO:0000313" key="3">
    <source>
        <dbReference type="Proteomes" id="UP001230504"/>
    </source>
</evidence>
<feature type="compositionally biased region" description="Basic residues" evidence="1">
    <location>
        <begin position="519"/>
        <end position="529"/>
    </location>
</feature>
<name>A0AAD8PL03_9PEZI</name>
<dbReference type="InterPro" id="IPR036249">
    <property type="entry name" value="Thioredoxin-like_sf"/>
</dbReference>
<feature type="compositionally biased region" description="Basic and acidic residues" evidence="1">
    <location>
        <begin position="191"/>
        <end position="201"/>
    </location>
</feature>